<dbReference type="GO" id="GO:0030894">
    <property type="term" value="C:replisome"/>
    <property type="evidence" value="ECO:0007669"/>
    <property type="project" value="InterPro"/>
</dbReference>
<protein>
    <submittedName>
        <fullName evidence="1">Single-strand binding protein/primosomal replication protein N</fullName>
    </submittedName>
</protein>
<dbReference type="Pfam" id="PF22657">
    <property type="entry name" value="SSB_1"/>
    <property type="match status" value="1"/>
</dbReference>
<dbReference type="Proteomes" id="UP000064007">
    <property type="component" value="Chromosome 1"/>
</dbReference>
<accession>A0A0D6EW07</accession>
<dbReference type="RefSeq" id="WP_046487992.1">
    <property type="nucleotide sequence ID" value="NZ_LN827929.1"/>
</dbReference>
<keyword evidence="2" id="KW-1185">Reference proteome</keyword>
<dbReference type="GO" id="GO:0003697">
    <property type="term" value="F:single-stranded DNA binding"/>
    <property type="evidence" value="ECO:0007669"/>
    <property type="project" value="InterPro"/>
</dbReference>
<dbReference type="InterPro" id="IPR012340">
    <property type="entry name" value="NA-bd_OB-fold"/>
</dbReference>
<proteinExistence type="predicted"/>
<evidence type="ECO:0000313" key="2">
    <source>
        <dbReference type="Proteomes" id="UP000064007"/>
    </source>
</evidence>
<name>A0A0D6EW07_9PROT</name>
<organism evidence="1 2">
    <name type="scientific">Candidatus Methylopumilus planktonicus</name>
    <dbReference type="NCBI Taxonomy" id="1581557"/>
    <lineage>
        <taxon>Bacteria</taxon>
        <taxon>Pseudomonadati</taxon>
        <taxon>Pseudomonadota</taxon>
        <taxon>Betaproteobacteria</taxon>
        <taxon>Nitrosomonadales</taxon>
        <taxon>Methylophilaceae</taxon>
        <taxon>Candidatus Methylopumilus</taxon>
    </lineage>
</organism>
<dbReference type="KEGG" id="mbat:BN1208_0748"/>
<evidence type="ECO:0000313" key="1">
    <source>
        <dbReference type="EMBL" id="CEZ19634.1"/>
    </source>
</evidence>
<dbReference type="GO" id="GO:0006260">
    <property type="term" value="P:DNA replication"/>
    <property type="evidence" value="ECO:0007669"/>
    <property type="project" value="InterPro"/>
</dbReference>
<dbReference type="Gene3D" id="2.40.50.140">
    <property type="entry name" value="Nucleic acid-binding proteins"/>
    <property type="match status" value="1"/>
</dbReference>
<dbReference type="STRING" id="1581557.BN1208_0748"/>
<dbReference type="EMBL" id="LN827929">
    <property type="protein sequence ID" value="CEZ19634.1"/>
    <property type="molecule type" value="Genomic_DNA"/>
</dbReference>
<dbReference type="PIRSF" id="PIRSF003135">
    <property type="entry name" value="Primosomal_n"/>
    <property type="match status" value="1"/>
</dbReference>
<dbReference type="HOGENOM" id="CLU_166075_1_2_4"/>
<gene>
    <name evidence="1" type="ORF">BN1208_0748</name>
</gene>
<dbReference type="OrthoDB" id="9180733at2"/>
<reference evidence="2" key="1">
    <citation type="submission" date="2014-12" db="EMBL/GenBank/DDBJ databases">
        <authorList>
            <person name="Salcher M.M."/>
        </authorList>
    </citation>
    <scope>NUCLEOTIDE SEQUENCE [LARGE SCALE GENOMIC DNA]</scope>
    <source>
        <strain evidence="2">MMS-10A-171</strain>
    </source>
</reference>
<sequence>MNYLEISGEVCHVDPVRYTPAGIPALNLTLKHSSEQIEANLKLTINCELSAKIMGNDALIPLKIGDRIKTKGFIGNKSAKSNQLIFHINFIEYL</sequence>
<dbReference type="AlphaFoldDB" id="A0A0D6EW07"/>
<dbReference type="SUPFAM" id="SSF50249">
    <property type="entry name" value="Nucleic acid-binding proteins"/>
    <property type="match status" value="1"/>
</dbReference>
<dbReference type="InterPro" id="IPR023646">
    <property type="entry name" value="Prisomal_replication_PriB"/>
</dbReference>
<dbReference type="NCBIfam" id="TIGR04418">
    <property type="entry name" value="PriB_gamma"/>
    <property type="match status" value="1"/>
</dbReference>